<dbReference type="Pfam" id="PF02298">
    <property type="entry name" value="Cu_bind_like"/>
    <property type="match status" value="1"/>
</dbReference>
<evidence type="ECO:0000256" key="5">
    <source>
        <dbReference type="ARBA" id="ARBA00022729"/>
    </source>
</evidence>
<keyword evidence="4" id="KW-0479">Metal-binding</keyword>
<dbReference type="GO" id="GO:0046872">
    <property type="term" value="F:metal ion binding"/>
    <property type="evidence" value="ECO:0007669"/>
    <property type="project" value="UniProtKB-KW"/>
</dbReference>
<keyword evidence="9 12" id="KW-0472">Membrane</keyword>
<keyword evidence="7 12" id="KW-1133">Transmembrane helix</keyword>
<evidence type="ECO:0000256" key="11">
    <source>
        <dbReference type="ARBA" id="ARBA00023180"/>
    </source>
</evidence>
<comment type="caution">
    <text evidence="15">The sequence shown here is derived from an EMBL/GenBank/DDBJ whole genome shotgun (WGS) entry which is preliminary data.</text>
</comment>
<proteinExistence type="predicted"/>
<protein>
    <recommendedName>
        <fullName evidence="14">Phytocyanin domain-containing protein</fullName>
    </recommendedName>
</protein>
<comment type="subcellular location">
    <subcellularLocation>
        <location evidence="1">Membrane</location>
        <topology evidence="1">Single-pass type I membrane protein</topology>
    </subcellularLocation>
</comment>
<sequence>MASMNLFIVLAVVSVVFPTVVLATEFKVGDDSGWTIKFDYVAWAKDKEFHVGDKLVFSYPPGAHNVHKVNGTGFKDCIVPPQNEALSTGNDVITLATSGNKWYLCGVGQHCTIGGQKLAITVLPAADVKLDAPSSAPASTSSAIGVVKIGYQTFVVVLMAITMIVLV</sequence>
<dbReference type="GO" id="GO:0009055">
    <property type="term" value="F:electron transfer activity"/>
    <property type="evidence" value="ECO:0007669"/>
    <property type="project" value="InterPro"/>
</dbReference>
<dbReference type="GO" id="GO:0009610">
    <property type="term" value="P:response to symbiotic fungus"/>
    <property type="evidence" value="ECO:0007669"/>
    <property type="project" value="UniProtKB-ARBA"/>
</dbReference>
<dbReference type="CDD" id="cd04216">
    <property type="entry name" value="Phytocyanin"/>
    <property type="match status" value="1"/>
</dbReference>
<feature type="transmembrane region" description="Helical" evidence="12">
    <location>
        <begin position="149"/>
        <end position="166"/>
    </location>
</feature>
<reference evidence="15 16" key="1">
    <citation type="submission" date="2020-10" db="EMBL/GenBank/DDBJ databases">
        <title>The Coptis chinensis genome and diversification of protoberbering-type alkaloids.</title>
        <authorList>
            <person name="Wang B."/>
            <person name="Shu S."/>
            <person name="Song C."/>
            <person name="Liu Y."/>
        </authorList>
    </citation>
    <scope>NUCLEOTIDE SEQUENCE [LARGE SCALE GENOMIC DNA]</scope>
    <source>
        <strain evidence="15">HL-2020</strain>
        <tissue evidence="15">Leaf</tissue>
    </source>
</reference>
<evidence type="ECO:0000256" key="13">
    <source>
        <dbReference type="SAM" id="SignalP"/>
    </source>
</evidence>
<evidence type="ECO:0000256" key="4">
    <source>
        <dbReference type="ARBA" id="ARBA00022723"/>
    </source>
</evidence>
<dbReference type="FunFam" id="2.60.40.420:FF:000067">
    <property type="entry name" value="Cupredoxin superfamily protein"/>
    <property type="match status" value="1"/>
</dbReference>
<evidence type="ECO:0000259" key="14">
    <source>
        <dbReference type="PROSITE" id="PS51485"/>
    </source>
</evidence>
<keyword evidence="6" id="KW-0249">Electron transport</keyword>
<evidence type="ECO:0000256" key="2">
    <source>
        <dbReference type="ARBA" id="ARBA00022448"/>
    </source>
</evidence>
<organism evidence="15 16">
    <name type="scientific">Coptis chinensis</name>
    <dbReference type="NCBI Taxonomy" id="261450"/>
    <lineage>
        <taxon>Eukaryota</taxon>
        <taxon>Viridiplantae</taxon>
        <taxon>Streptophyta</taxon>
        <taxon>Embryophyta</taxon>
        <taxon>Tracheophyta</taxon>
        <taxon>Spermatophyta</taxon>
        <taxon>Magnoliopsida</taxon>
        <taxon>Ranunculales</taxon>
        <taxon>Ranunculaceae</taxon>
        <taxon>Coptidoideae</taxon>
        <taxon>Coptis</taxon>
    </lineage>
</organism>
<evidence type="ECO:0000256" key="10">
    <source>
        <dbReference type="ARBA" id="ARBA00023157"/>
    </source>
</evidence>
<dbReference type="GO" id="GO:0005886">
    <property type="term" value="C:plasma membrane"/>
    <property type="evidence" value="ECO:0007669"/>
    <property type="project" value="TreeGrafter"/>
</dbReference>
<dbReference type="SUPFAM" id="SSF49503">
    <property type="entry name" value="Cupredoxins"/>
    <property type="match status" value="1"/>
</dbReference>
<evidence type="ECO:0000256" key="8">
    <source>
        <dbReference type="ARBA" id="ARBA00023008"/>
    </source>
</evidence>
<keyword evidence="11" id="KW-0325">Glycoprotein</keyword>
<dbReference type="PANTHER" id="PTHR33021">
    <property type="entry name" value="BLUE COPPER PROTEIN"/>
    <property type="match status" value="1"/>
</dbReference>
<evidence type="ECO:0000256" key="1">
    <source>
        <dbReference type="ARBA" id="ARBA00004479"/>
    </source>
</evidence>
<dbReference type="Proteomes" id="UP000631114">
    <property type="component" value="Unassembled WGS sequence"/>
</dbReference>
<evidence type="ECO:0000256" key="7">
    <source>
        <dbReference type="ARBA" id="ARBA00022989"/>
    </source>
</evidence>
<keyword evidence="2" id="KW-0813">Transport</keyword>
<keyword evidence="16" id="KW-1185">Reference proteome</keyword>
<evidence type="ECO:0000256" key="12">
    <source>
        <dbReference type="SAM" id="Phobius"/>
    </source>
</evidence>
<evidence type="ECO:0000256" key="9">
    <source>
        <dbReference type="ARBA" id="ARBA00023136"/>
    </source>
</evidence>
<keyword evidence="3 12" id="KW-0812">Transmembrane</keyword>
<evidence type="ECO:0000256" key="6">
    <source>
        <dbReference type="ARBA" id="ARBA00022982"/>
    </source>
</evidence>
<evidence type="ECO:0000313" key="15">
    <source>
        <dbReference type="EMBL" id="KAF9613264.1"/>
    </source>
</evidence>
<dbReference type="EMBL" id="JADFTS010000003">
    <property type="protein sequence ID" value="KAF9613264.1"/>
    <property type="molecule type" value="Genomic_DNA"/>
</dbReference>
<gene>
    <name evidence="15" type="ORF">IFM89_006763</name>
</gene>
<name>A0A835IAG1_9MAGN</name>
<dbReference type="OrthoDB" id="687943at2759"/>
<keyword evidence="8" id="KW-0186">Copper</keyword>
<evidence type="ECO:0000256" key="3">
    <source>
        <dbReference type="ARBA" id="ARBA00022692"/>
    </source>
</evidence>
<accession>A0A835IAG1</accession>
<dbReference type="InterPro" id="IPR039391">
    <property type="entry name" value="Phytocyanin-like"/>
</dbReference>
<keyword evidence="5 13" id="KW-0732">Signal</keyword>
<dbReference type="InterPro" id="IPR008972">
    <property type="entry name" value="Cupredoxin"/>
</dbReference>
<dbReference type="AlphaFoldDB" id="A0A835IAG1"/>
<feature type="domain" description="Phytocyanin" evidence="14">
    <location>
        <begin position="24"/>
        <end position="124"/>
    </location>
</feature>
<keyword evidence="10" id="KW-1015">Disulfide bond</keyword>
<dbReference type="InterPro" id="IPR003245">
    <property type="entry name" value="Phytocyanin_dom"/>
</dbReference>
<feature type="signal peptide" evidence="13">
    <location>
        <begin position="1"/>
        <end position="23"/>
    </location>
</feature>
<dbReference type="PANTHER" id="PTHR33021:SF533">
    <property type="entry name" value="PHYTOCYANIN DOMAIN-CONTAINING PROTEIN"/>
    <property type="match status" value="1"/>
</dbReference>
<dbReference type="PROSITE" id="PS51485">
    <property type="entry name" value="PHYTOCYANIN"/>
    <property type="match status" value="1"/>
</dbReference>
<evidence type="ECO:0000313" key="16">
    <source>
        <dbReference type="Proteomes" id="UP000631114"/>
    </source>
</evidence>
<dbReference type="Gene3D" id="2.60.40.420">
    <property type="entry name" value="Cupredoxins - blue copper proteins"/>
    <property type="match status" value="1"/>
</dbReference>
<feature type="chain" id="PRO_5032590403" description="Phytocyanin domain-containing protein" evidence="13">
    <location>
        <begin position="24"/>
        <end position="167"/>
    </location>
</feature>